<dbReference type="Pfam" id="PF01055">
    <property type="entry name" value="Glyco_hydro_31_2nd"/>
    <property type="match status" value="1"/>
</dbReference>
<feature type="domain" description="DUF5110" evidence="4">
    <location>
        <begin position="628"/>
        <end position="694"/>
    </location>
</feature>
<keyword evidence="7" id="KW-1185">Reference proteome</keyword>
<dbReference type="SUPFAM" id="SSF51011">
    <property type="entry name" value="Glycosyl hydrolase domain"/>
    <property type="match status" value="1"/>
</dbReference>
<dbReference type="InterPro" id="IPR051816">
    <property type="entry name" value="Glycosyl_Hydrolase_31"/>
</dbReference>
<evidence type="ECO:0000313" key="7">
    <source>
        <dbReference type="Proteomes" id="UP000253606"/>
    </source>
</evidence>
<dbReference type="EMBL" id="CP030840">
    <property type="protein sequence ID" value="AXC12267.1"/>
    <property type="molecule type" value="Genomic_DNA"/>
</dbReference>
<dbReference type="Gene3D" id="3.20.20.80">
    <property type="entry name" value="Glycosidases"/>
    <property type="match status" value="2"/>
</dbReference>
<proteinExistence type="inferred from homology"/>
<dbReference type="RefSeq" id="WP_114207526.1">
    <property type="nucleotide sequence ID" value="NZ_CP030840.1"/>
</dbReference>
<dbReference type="InterPro" id="IPR013780">
    <property type="entry name" value="Glyco_hydro_b"/>
</dbReference>
<dbReference type="GO" id="GO:0030246">
    <property type="term" value="F:carbohydrate binding"/>
    <property type="evidence" value="ECO:0007669"/>
    <property type="project" value="InterPro"/>
</dbReference>
<evidence type="ECO:0000256" key="1">
    <source>
        <dbReference type="ARBA" id="ARBA00007806"/>
    </source>
</evidence>
<dbReference type="PANTHER" id="PTHR43863">
    <property type="entry name" value="HYDROLASE, PUTATIVE (AFU_ORTHOLOGUE AFUA_1G03140)-RELATED"/>
    <property type="match status" value="1"/>
</dbReference>
<dbReference type="Pfam" id="PF17137">
    <property type="entry name" value="DUF5110"/>
    <property type="match status" value="1"/>
</dbReference>
<dbReference type="CDD" id="cd14752">
    <property type="entry name" value="GH31_N"/>
    <property type="match status" value="1"/>
</dbReference>
<keyword evidence="2" id="KW-0378">Hydrolase</keyword>
<dbReference type="InterPro" id="IPR033403">
    <property type="entry name" value="DUF5110"/>
</dbReference>
<dbReference type="SUPFAM" id="SSF51445">
    <property type="entry name" value="(Trans)glycosidases"/>
    <property type="match status" value="1"/>
</dbReference>
<sequence>MITRRSAREVCFGIVTFLVGIQFSAAQSSISSSNGARDAPKNVPAPLVIVRPAIVPGVFHVVVDALPDAAVPPASPFVVAPSESVPPLVGDHSSGTLTGDPADISNPLVLKSPAGNILLTLKSVASDRASTTFTFEHDPHDRFYGNGNESENHAGPLVHTSGKQVVVNGATTVPYIWSPSGYGILVANDIFDVNRHIVWSDFNGTLTWTVPDEFADIYLIAAADSAGVLGDYARLTGSAPIPPRWTFGFMLSRWGYKDASDVQDKWQEFRDRKIPVDAFIYDYDWYVNDWQFNPATFPDPATNLAKMNEMNLHFVGIRKPRVEGVHADYAKGQGWAIPAPFGTDVRFDITRARAWWWNHQLPLLKTGVDGWWNDEAEQAYDEFFYMSQQQYLGGRAASSNRQWSINRAFSPGLQHYGAAVWTGDINSDWETFREQPGTLLNWTLAGMPYVSQDSGGFQSTPTPELYTRWIEEAVFVPIMRAHGTHNSPRWPWAFGDAGLAAMTKAIDLRYRLIPYIYTLADANYRTGLPPMRPLFLEFPDDRATWSLNDEWMLGDRVLAAPVLKMGGERKVYLPAGGWFDGNTGKAVAGGQMLDLSPVPLDVIPFYVRAGTILPMGPVTQSTAEAEDPLEMRIYPGANAAFSLYEDDGNTYSYETGSFTRIPMQWDDRRRKLTISDRQGSYPGMLTTRHLVIALPDGSKKQVTYMGNKLTVRCGKGLRRTQGE</sequence>
<evidence type="ECO:0000313" key="6">
    <source>
        <dbReference type="EMBL" id="AXC12267.1"/>
    </source>
</evidence>
<dbReference type="Gene3D" id="2.60.40.1180">
    <property type="entry name" value="Golgi alpha-mannosidase II"/>
    <property type="match status" value="2"/>
</dbReference>
<evidence type="ECO:0000259" key="3">
    <source>
        <dbReference type="Pfam" id="PF01055"/>
    </source>
</evidence>
<dbReference type="AlphaFoldDB" id="A0A2Z5G0M6"/>
<dbReference type="InterPro" id="IPR048395">
    <property type="entry name" value="Glyco_hydro_31_C"/>
</dbReference>
<feature type="domain" description="Glycoside hydrolase family 31 TIM barrel" evidence="3">
    <location>
        <begin position="240"/>
        <end position="519"/>
    </location>
</feature>
<dbReference type="Gene3D" id="2.60.40.1760">
    <property type="entry name" value="glycosyl hydrolase (family 31)"/>
    <property type="match status" value="1"/>
</dbReference>
<feature type="domain" description="Glycosyl hydrolase family 31 C-terminal" evidence="5">
    <location>
        <begin position="527"/>
        <end position="613"/>
    </location>
</feature>
<keyword evidence="2" id="KW-0326">Glycosidase</keyword>
<organism evidence="6 7">
    <name type="scientific">Acidisarcina polymorpha</name>
    <dbReference type="NCBI Taxonomy" id="2211140"/>
    <lineage>
        <taxon>Bacteria</taxon>
        <taxon>Pseudomonadati</taxon>
        <taxon>Acidobacteriota</taxon>
        <taxon>Terriglobia</taxon>
        <taxon>Terriglobales</taxon>
        <taxon>Acidobacteriaceae</taxon>
        <taxon>Acidisarcina</taxon>
    </lineage>
</organism>
<comment type="similarity">
    <text evidence="1 2">Belongs to the glycosyl hydrolase 31 family.</text>
</comment>
<reference evidence="6 7" key="1">
    <citation type="journal article" date="2018" name="Front. Microbiol.">
        <title>Hydrolytic Capabilities as a Key to Environmental Success: Chitinolytic and Cellulolytic Acidobacteria From Acidic Sub-arctic Soils and Boreal Peatlands.</title>
        <authorList>
            <person name="Belova S.E."/>
            <person name="Ravin N.V."/>
            <person name="Pankratov T.A."/>
            <person name="Rakitin A.L."/>
            <person name="Ivanova A.A."/>
            <person name="Beletsky A.V."/>
            <person name="Mardanov A.V."/>
            <person name="Sinninghe Damste J.S."/>
            <person name="Dedysh S.N."/>
        </authorList>
    </citation>
    <scope>NUCLEOTIDE SEQUENCE [LARGE SCALE GENOMIC DNA]</scope>
    <source>
        <strain evidence="6 7">SBC82</strain>
    </source>
</reference>
<dbReference type="GO" id="GO:0004553">
    <property type="term" value="F:hydrolase activity, hydrolyzing O-glycosyl compounds"/>
    <property type="evidence" value="ECO:0007669"/>
    <property type="project" value="InterPro"/>
</dbReference>
<evidence type="ECO:0000259" key="5">
    <source>
        <dbReference type="Pfam" id="PF21365"/>
    </source>
</evidence>
<dbReference type="SUPFAM" id="SSF74650">
    <property type="entry name" value="Galactose mutarotase-like"/>
    <property type="match status" value="1"/>
</dbReference>
<gene>
    <name evidence="6" type="ORF">ACPOL_2965</name>
</gene>
<evidence type="ECO:0000256" key="2">
    <source>
        <dbReference type="RuleBase" id="RU361185"/>
    </source>
</evidence>
<dbReference type="Proteomes" id="UP000253606">
    <property type="component" value="Chromosome"/>
</dbReference>
<dbReference type="InterPro" id="IPR017853">
    <property type="entry name" value="GH"/>
</dbReference>
<name>A0A2Z5G0M6_9BACT</name>
<dbReference type="InterPro" id="IPR011013">
    <property type="entry name" value="Gal_mutarotase_sf_dom"/>
</dbReference>
<dbReference type="Pfam" id="PF21365">
    <property type="entry name" value="Glyco_hydro_31_3rd"/>
    <property type="match status" value="1"/>
</dbReference>
<evidence type="ECO:0000259" key="4">
    <source>
        <dbReference type="Pfam" id="PF17137"/>
    </source>
</evidence>
<dbReference type="OrthoDB" id="176168at2"/>
<dbReference type="GO" id="GO:0005975">
    <property type="term" value="P:carbohydrate metabolic process"/>
    <property type="evidence" value="ECO:0007669"/>
    <property type="project" value="InterPro"/>
</dbReference>
<dbReference type="KEGG" id="abas:ACPOL_2965"/>
<accession>A0A2Z5G0M6</accession>
<protein>
    <submittedName>
        <fullName evidence="6">Alpha-glucosidase</fullName>
    </submittedName>
</protein>
<dbReference type="PANTHER" id="PTHR43863:SF2">
    <property type="entry name" value="MALTASE-GLUCOAMYLASE"/>
    <property type="match status" value="1"/>
</dbReference>
<dbReference type="InterPro" id="IPR000322">
    <property type="entry name" value="Glyco_hydro_31_TIM"/>
</dbReference>